<accession>A0A9Q0LGL9</accession>
<feature type="domain" description="Gamma-butyrobetaine hydroxylase-like N-terminal" evidence="3">
    <location>
        <begin position="50"/>
        <end position="121"/>
    </location>
</feature>
<dbReference type="Pfam" id="PF06155">
    <property type="entry name" value="GBBH-like_N"/>
    <property type="match status" value="1"/>
</dbReference>
<organism evidence="4 5">
    <name type="scientific">Anaeramoeba ignava</name>
    <name type="common">Anaerobic marine amoeba</name>
    <dbReference type="NCBI Taxonomy" id="1746090"/>
    <lineage>
        <taxon>Eukaryota</taxon>
        <taxon>Metamonada</taxon>
        <taxon>Anaeramoebidae</taxon>
        <taxon>Anaeramoeba</taxon>
    </lineage>
</organism>
<comment type="caution">
    <text evidence="4">The sequence shown here is derived from an EMBL/GenBank/DDBJ whole genome shotgun (WGS) entry which is preliminary data.</text>
</comment>
<dbReference type="GO" id="GO:0046872">
    <property type="term" value="F:metal ion binding"/>
    <property type="evidence" value="ECO:0007669"/>
    <property type="project" value="UniProtKB-KW"/>
</dbReference>
<evidence type="ECO:0000256" key="2">
    <source>
        <dbReference type="ARBA" id="ARBA00023004"/>
    </source>
</evidence>
<dbReference type="Gene3D" id="3.30.2020.30">
    <property type="match status" value="1"/>
</dbReference>
<protein>
    <recommendedName>
        <fullName evidence="3">Gamma-butyrobetaine hydroxylase-like N-terminal domain-containing protein</fullName>
    </recommendedName>
</protein>
<dbReference type="PANTHER" id="PTHR35303">
    <property type="entry name" value="OS02G0197800 PROTEIN"/>
    <property type="match status" value="1"/>
</dbReference>
<evidence type="ECO:0000313" key="5">
    <source>
        <dbReference type="Proteomes" id="UP001149090"/>
    </source>
</evidence>
<dbReference type="InterPro" id="IPR038492">
    <property type="entry name" value="GBBH-like_N_sf"/>
</dbReference>
<reference evidence="4" key="1">
    <citation type="submission" date="2022-10" db="EMBL/GenBank/DDBJ databases">
        <title>Novel sulphate-reducing endosymbionts in the free-living metamonad Anaeramoeba.</title>
        <authorList>
            <person name="Jerlstrom-Hultqvist J."/>
            <person name="Cepicka I."/>
            <person name="Gallot-Lavallee L."/>
            <person name="Salas-Leiva D."/>
            <person name="Curtis B.A."/>
            <person name="Zahonova K."/>
            <person name="Pipaliya S."/>
            <person name="Dacks J."/>
            <person name="Roger A.J."/>
        </authorList>
    </citation>
    <scope>NUCLEOTIDE SEQUENCE</scope>
    <source>
        <strain evidence="4">BMAN</strain>
    </source>
</reference>
<gene>
    <name evidence="4" type="ORF">M0811_01345</name>
</gene>
<evidence type="ECO:0000313" key="4">
    <source>
        <dbReference type="EMBL" id="KAJ5072331.1"/>
    </source>
</evidence>
<dbReference type="Proteomes" id="UP001149090">
    <property type="component" value="Unassembled WGS sequence"/>
</dbReference>
<dbReference type="OrthoDB" id="19707at2759"/>
<dbReference type="PANTHER" id="PTHR35303:SF5">
    <property type="entry name" value="OS02G0197800 PROTEIN"/>
    <property type="match status" value="1"/>
</dbReference>
<dbReference type="InterPro" id="IPR010376">
    <property type="entry name" value="GBBH-like_N"/>
</dbReference>
<keyword evidence="1" id="KW-0479">Metal-binding</keyword>
<keyword evidence="2" id="KW-0408">Iron</keyword>
<proteinExistence type="predicted"/>
<evidence type="ECO:0000256" key="1">
    <source>
        <dbReference type="ARBA" id="ARBA00022723"/>
    </source>
</evidence>
<sequence>MLSLIQKSNFKFPFQKIPSLQKIPSSWFSSLKFNENEIMKQKCKSIDYFSKEKKLKVTFDDKTELEIPAELLRAIPPQTEEKQLIPGRKFVSVMSISLVGNYAAKFEFDDMSENIISFHYLFWLGKNQKELFKDYEEKLKEKKLSRDPKENKSNRSIIL</sequence>
<dbReference type="AlphaFoldDB" id="A0A9Q0LGL9"/>
<name>A0A9Q0LGL9_ANAIG</name>
<dbReference type="EMBL" id="JAPDFW010000081">
    <property type="protein sequence ID" value="KAJ5072331.1"/>
    <property type="molecule type" value="Genomic_DNA"/>
</dbReference>
<keyword evidence="5" id="KW-1185">Reference proteome</keyword>
<evidence type="ECO:0000259" key="3">
    <source>
        <dbReference type="Pfam" id="PF06155"/>
    </source>
</evidence>